<dbReference type="SUPFAM" id="SSF56968">
    <property type="entry name" value="Lipovitellin-phosvitin complex, beta-sheet shell regions"/>
    <property type="match status" value="1"/>
</dbReference>
<keyword evidence="4" id="KW-0256">Endoplasmic reticulum</keyword>
<dbReference type="InterPro" id="IPR011030">
    <property type="entry name" value="Lipovitellin_superhlx_dom"/>
</dbReference>
<dbReference type="InterPro" id="IPR015816">
    <property type="entry name" value="Vitellinogen_b-sht_N"/>
</dbReference>
<dbReference type="GO" id="GO:0005794">
    <property type="term" value="C:Golgi apparatus"/>
    <property type="evidence" value="ECO:0007669"/>
    <property type="project" value="TreeGrafter"/>
</dbReference>
<sequence>MLFVFPFQTGHTTGPSLNNDKLYKFAYSAEVYVDQVKASLQKSAGYRISSGVDVNLLWRNPDNDDDQLVKITMKDVQVENVNERPADKNIFKGKSTEKIIGKEYLEALQRPIMVELVRGKIKTFYSYQNEPGFTQNIKRGLASLFQLQLHSGSSREVDISGKCDTTYHVRQDQVTKIKDLDSCEIEKKGFTSHNKILDISTKATSATVYVLEDSFIKSIKAEENFVFALNYRRKTGAKIVSKQRLELKSVQAGTGLIAAKQVAGVIKTLDPNYVAIALEAEPVKSECKKCPSLSEHWKNIREQMHPDKLSKPDAAKSFLSFIQNIRKATKEEILKIIKSENKELLPQVVDAVTSAQTPESLEAMLEFLDFKDASTFILQERFLYACGFASHPSETFAFLCDRDGCKLPAVVEAKRLILNRLEKASKDDNVQMYLLALKNALLPEAIPVLLKYAESGEGPISSLAATALQRYDPSFLTKEVKETMNRIYHQTRKIHEKTVRTTAAAILLNSNPSYMEVKNILLSIGELPMEMNKYMLSMIQDILRFEMPSSKTVRQVLKDMRAHNYDRFSKMGSSSAYTGYITRGPDVSSTYSLDILYSGSGILRRSNMNIRVFDRSTDLHAIQVVLEAQGLESIIAATPDEGEENLDSFAGMSAILFGFQLRPVTFFQGYGDLMSKMLSATGDPMNVVKGLVLLTDFLQEIQLQSGPTASAEFMGGLAIDISGGMEFSLWYRESKTNVKNRVAMFVAGNTEVDSFFVKTGMETTLETETALDFISTVQFSQYPFLVCMQMDRVDSPFRTHMTKYESLPSGRRYTARRGKAATLAGNEYPLHQENSNMCKKVFGAKSDSAGGWF</sequence>
<reference evidence="9" key="1">
    <citation type="submission" date="2025-08" db="UniProtKB">
        <authorList>
            <consortium name="Ensembl"/>
        </authorList>
    </citation>
    <scope>IDENTIFICATION</scope>
</reference>
<evidence type="ECO:0000256" key="2">
    <source>
        <dbReference type="ARBA" id="ARBA00022448"/>
    </source>
</evidence>
<evidence type="ECO:0000256" key="7">
    <source>
        <dbReference type="PROSITE-ProRule" id="PRU00557"/>
    </source>
</evidence>
<dbReference type="FunFam" id="2.30.230.10:FF:000001">
    <property type="entry name" value="Microsomal triglyceride transfer protein large subunit"/>
    <property type="match status" value="1"/>
</dbReference>
<evidence type="ECO:0000256" key="4">
    <source>
        <dbReference type="ARBA" id="ARBA00022824"/>
    </source>
</evidence>
<dbReference type="GO" id="GO:0042632">
    <property type="term" value="P:cholesterol homeostasis"/>
    <property type="evidence" value="ECO:0007669"/>
    <property type="project" value="TreeGrafter"/>
</dbReference>
<reference evidence="9" key="2">
    <citation type="submission" date="2025-09" db="UniProtKB">
        <authorList>
            <consortium name="Ensembl"/>
        </authorList>
    </citation>
    <scope>IDENTIFICATION</scope>
</reference>
<keyword evidence="5" id="KW-0445">Lipid transport</keyword>
<dbReference type="AlphaFoldDB" id="A0A8C5NJR5"/>
<dbReference type="InterPro" id="IPR039988">
    <property type="entry name" value="MTTP"/>
</dbReference>
<accession>A0A8C5NJR5</accession>
<comment type="subcellular location">
    <subcellularLocation>
        <location evidence="1">Endoplasmic reticulum</location>
    </subcellularLocation>
</comment>
<evidence type="ECO:0000313" key="10">
    <source>
        <dbReference type="Proteomes" id="UP000694408"/>
    </source>
</evidence>
<dbReference type="GO" id="GO:0005783">
    <property type="term" value="C:endoplasmic reticulum"/>
    <property type="evidence" value="ECO:0007669"/>
    <property type="project" value="UniProtKB-SubCell"/>
</dbReference>
<keyword evidence="2" id="KW-0813">Transport</keyword>
<dbReference type="GO" id="GO:0016323">
    <property type="term" value="C:basolateral plasma membrane"/>
    <property type="evidence" value="ECO:0007669"/>
    <property type="project" value="TreeGrafter"/>
</dbReference>
<dbReference type="PANTHER" id="PTHR13024">
    <property type="entry name" value="MICROSOMAL TRIGLYCERIDE TRANSFER PROTEIN, LARGE SUBUNIT"/>
    <property type="match status" value="1"/>
</dbReference>
<evidence type="ECO:0000256" key="6">
    <source>
        <dbReference type="ARBA" id="ARBA00023157"/>
    </source>
</evidence>
<evidence type="ECO:0000256" key="1">
    <source>
        <dbReference type="ARBA" id="ARBA00004240"/>
    </source>
</evidence>
<dbReference type="Gene3D" id="2.30.230.10">
    <property type="entry name" value="Lipovitellin, beta-sheet shell regions, chain A"/>
    <property type="match status" value="1"/>
</dbReference>
<dbReference type="GO" id="GO:0008289">
    <property type="term" value="F:lipid binding"/>
    <property type="evidence" value="ECO:0007669"/>
    <property type="project" value="InterPro"/>
</dbReference>
<dbReference type="PANTHER" id="PTHR13024:SF1">
    <property type="entry name" value="MICROSOMAL TRIGLYCERIDE TRANSFER PROTEIN LARGE SUBUNIT"/>
    <property type="match status" value="1"/>
</dbReference>
<evidence type="ECO:0000313" key="9">
    <source>
        <dbReference type="Ensembl" id="ENSJHYP00000003722.1"/>
    </source>
</evidence>
<evidence type="ECO:0000256" key="3">
    <source>
        <dbReference type="ARBA" id="ARBA00022729"/>
    </source>
</evidence>
<evidence type="ECO:0000259" key="8">
    <source>
        <dbReference type="PROSITE" id="PS51211"/>
    </source>
</evidence>
<organism evidence="9 10">
    <name type="scientific">Junco hyemalis</name>
    <name type="common">Dark-eyed junco</name>
    <dbReference type="NCBI Taxonomy" id="40217"/>
    <lineage>
        <taxon>Eukaryota</taxon>
        <taxon>Metazoa</taxon>
        <taxon>Chordata</taxon>
        <taxon>Craniata</taxon>
        <taxon>Vertebrata</taxon>
        <taxon>Euteleostomi</taxon>
        <taxon>Archelosauria</taxon>
        <taxon>Archosauria</taxon>
        <taxon>Dinosauria</taxon>
        <taxon>Saurischia</taxon>
        <taxon>Theropoda</taxon>
        <taxon>Coelurosauria</taxon>
        <taxon>Aves</taxon>
        <taxon>Neognathae</taxon>
        <taxon>Neoaves</taxon>
        <taxon>Telluraves</taxon>
        <taxon>Australaves</taxon>
        <taxon>Passeriformes</taxon>
        <taxon>Passerellidae</taxon>
        <taxon>Junco</taxon>
    </lineage>
</organism>
<name>A0A8C5NJR5_JUNHY</name>
<dbReference type="InterPro" id="IPR001747">
    <property type="entry name" value="Vitellogenin_N"/>
</dbReference>
<dbReference type="SUPFAM" id="SSF48431">
    <property type="entry name" value="Lipovitellin-phosvitin complex, superhelical domain"/>
    <property type="match status" value="1"/>
</dbReference>
<feature type="domain" description="Vitellogenin" evidence="8">
    <location>
        <begin position="17"/>
        <end position="622"/>
    </location>
</feature>
<keyword evidence="6" id="KW-1015">Disulfide bond</keyword>
<dbReference type="GO" id="GO:0005548">
    <property type="term" value="F:phospholipid transporter activity"/>
    <property type="evidence" value="ECO:0007669"/>
    <property type="project" value="InterPro"/>
</dbReference>
<dbReference type="PROSITE" id="PS51211">
    <property type="entry name" value="VITELLOGENIN"/>
    <property type="match status" value="1"/>
</dbReference>
<evidence type="ECO:0000256" key="5">
    <source>
        <dbReference type="ARBA" id="ARBA00023055"/>
    </source>
</evidence>
<keyword evidence="3" id="KW-0732">Signal</keyword>
<dbReference type="Proteomes" id="UP000694408">
    <property type="component" value="Unplaced"/>
</dbReference>
<keyword evidence="10" id="KW-1185">Reference proteome</keyword>
<dbReference type="SMART" id="SM00638">
    <property type="entry name" value="LPD_N"/>
    <property type="match status" value="1"/>
</dbReference>
<proteinExistence type="predicted"/>
<dbReference type="GO" id="GO:0120013">
    <property type="term" value="F:lipid transfer activity"/>
    <property type="evidence" value="ECO:0007669"/>
    <property type="project" value="UniProtKB-ARBA"/>
</dbReference>
<dbReference type="GO" id="GO:0042157">
    <property type="term" value="P:lipoprotein metabolic process"/>
    <property type="evidence" value="ECO:0007669"/>
    <property type="project" value="TreeGrafter"/>
</dbReference>
<protein>
    <submittedName>
        <fullName evidence="9">Microsomal triglyceride transfer protein</fullName>
    </submittedName>
</protein>
<dbReference type="InterPro" id="IPR045811">
    <property type="entry name" value="MTP_lip-bd"/>
</dbReference>
<dbReference type="Gene3D" id="1.25.10.20">
    <property type="entry name" value="Vitellinogen, superhelical"/>
    <property type="match status" value="2"/>
</dbReference>
<dbReference type="Pfam" id="PF01347">
    <property type="entry name" value="Vitellogenin_N"/>
    <property type="match status" value="2"/>
</dbReference>
<dbReference type="Pfam" id="PF19444">
    <property type="entry name" value="MTP_lip_bd"/>
    <property type="match status" value="1"/>
</dbReference>
<dbReference type="InterPro" id="IPR015819">
    <property type="entry name" value="Lipid_transp_b-sht_shell"/>
</dbReference>
<dbReference type="Ensembl" id="ENSJHYT00000004570.1">
    <property type="protein sequence ID" value="ENSJHYP00000003722.1"/>
    <property type="gene ID" value="ENSJHYG00000001924.1"/>
</dbReference>
<comment type="caution">
    <text evidence="7">Lacks conserved residue(s) required for the propagation of feature annotation.</text>
</comment>